<sequence length="146" mass="16310">MAEVADREGLRLPADGIVQITGPDGTTKTYRRTARTFNDGLGFTIGEGSHEPWSFLDLAPIEHPMHIHLADFQLLGRYKDVFRVPGSQQLRIMGRFDGAYGRFMYHCHLLEHEDMGMMRPFVVMPPEALKFDHGAAHGGHGGGHRA</sequence>
<dbReference type="InterPro" id="IPR008972">
    <property type="entry name" value="Cupredoxin"/>
</dbReference>
<evidence type="ECO:0000259" key="4">
    <source>
        <dbReference type="Pfam" id="PF07731"/>
    </source>
</evidence>
<dbReference type="GO" id="GO:0016491">
    <property type="term" value="F:oxidoreductase activity"/>
    <property type="evidence" value="ECO:0007669"/>
    <property type="project" value="UniProtKB-KW"/>
</dbReference>
<evidence type="ECO:0000256" key="3">
    <source>
        <dbReference type="ARBA" id="ARBA00023002"/>
    </source>
</evidence>
<dbReference type="InterPro" id="IPR011706">
    <property type="entry name" value="Cu-oxidase_C"/>
</dbReference>
<dbReference type="PANTHER" id="PTHR48267">
    <property type="entry name" value="CUPREDOXIN SUPERFAMILY PROTEIN"/>
    <property type="match status" value="1"/>
</dbReference>
<keyword evidence="2" id="KW-0479">Metal-binding</keyword>
<evidence type="ECO:0000256" key="1">
    <source>
        <dbReference type="ARBA" id="ARBA00010609"/>
    </source>
</evidence>
<dbReference type="InterPro" id="IPR045087">
    <property type="entry name" value="Cu-oxidase_fam"/>
</dbReference>
<keyword evidence="6" id="KW-1185">Reference proteome</keyword>
<gene>
    <name evidence="5" type="ORF">FHS34_006342</name>
</gene>
<protein>
    <submittedName>
        <fullName evidence="5">FtsP/CotA-like multicopper oxidase with cupredoxin domain</fullName>
    </submittedName>
</protein>
<dbReference type="Gene3D" id="2.60.40.420">
    <property type="entry name" value="Cupredoxins - blue copper proteins"/>
    <property type="match status" value="2"/>
</dbReference>
<accession>A0A7W9PZI5</accession>
<dbReference type="GO" id="GO:0005507">
    <property type="term" value="F:copper ion binding"/>
    <property type="evidence" value="ECO:0007669"/>
    <property type="project" value="InterPro"/>
</dbReference>
<evidence type="ECO:0000256" key="2">
    <source>
        <dbReference type="ARBA" id="ARBA00022723"/>
    </source>
</evidence>
<dbReference type="Pfam" id="PF07731">
    <property type="entry name" value="Cu-oxidase_2"/>
    <property type="match status" value="1"/>
</dbReference>
<dbReference type="AlphaFoldDB" id="A0A7W9PZI5"/>
<organism evidence="5 6">
    <name type="scientific">Streptomyces echinatus</name>
    <dbReference type="NCBI Taxonomy" id="67293"/>
    <lineage>
        <taxon>Bacteria</taxon>
        <taxon>Bacillati</taxon>
        <taxon>Actinomycetota</taxon>
        <taxon>Actinomycetes</taxon>
        <taxon>Kitasatosporales</taxon>
        <taxon>Streptomycetaceae</taxon>
        <taxon>Streptomyces</taxon>
    </lineage>
</organism>
<evidence type="ECO:0000313" key="5">
    <source>
        <dbReference type="EMBL" id="MBB5930835.1"/>
    </source>
</evidence>
<comment type="similarity">
    <text evidence="1">Belongs to the multicopper oxidase family.</text>
</comment>
<dbReference type="InterPro" id="IPR002355">
    <property type="entry name" value="Cu_oxidase_Cu_BS"/>
</dbReference>
<evidence type="ECO:0000313" key="6">
    <source>
        <dbReference type="Proteomes" id="UP000585836"/>
    </source>
</evidence>
<comment type="caution">
    <text evidence="5">The sequence shown here is derived from an EMBL/GenBank/DDBJ whole genome shotgun (WGS) entry which is preliminary data.</text>
</comment>
<dbReference type="PROSITE" id="PS00079">
    <property type="entry name" value="MULTICOPPER_OXIDASE1"/>
    <property type="match status" value="1"/>
</dbReference>
<keyword evidence="3" id="KW-0560">Oxidoreductase</keyword>
<dbReference type="SUPFAM" id="SSF49503">
    <property type="entry name" value="Cupredoxins"/>
    <property type="match status" value="1"/>
</dbReference>
<dbReference type="PANTHER" id="PTHR48267:SF1">
    <property type="entry name" value="BILIRUBIN OXIDASE"/>
    <property type="match status" value="1"/>
</dbReference>
<dbReference type="EMBL" id="JACHJK010000013">
    <property type="protein sequence ID" value="MBB5930835.1"/>
    <property type="molecule type" value="Genomic_DNA"/>
</dbReference>
<dbReference type="PROSITE" id="PS00080">
    <property type="entry name" value="MULTICOPPER_OXIDASE2"/>
    <property type="match status" value="1"/>
</dbReference>
<proteinExistence type="inferred from homology"/>
<dbReference type="InterPro" id="IPR033138">
    <property type="entry name" value="Cu_oxidase_CS"/>
</dbReference>
<feature type="domain" description="Plastocyanin-like" evidence="4">
    <location>
        <begin position="30"/>
        <end position="125"/>
    </location>
</feature>
<dbReference type="Proteomes" id="UP000585836">
    <property type="component" value="Unassembled WGS sequence"/>
</dbReference>
<name>A0A7W9PZI5_9ACTN</name>
<reference evidence="5 6" key="1">
    <citation type="submission" date="2020-08" db="EMBL/GenBank/DDBJ databases">
        <title>Genomic Encyclopedia of Type Strains, Phase III (KMG-III): the genomes of soil and plant-associated and newly described type strains.</title>
        <authorList>
            <person name="Whitman W."/>
        </authorList>
    </citation>
    <scope>NUCLEOTIDE SEQUENCE [LARGE SCALE GENOMIC DNA]</scope>
    <source>
        <strain evidence="5 6">CECT 3313</strain>
    </source>
</reference>